<evidence type="ECO:0000313" key="2">
    <source>
        <dbReference type="EMBL" id="GBG95165.1"/>
    </source>
</evidence>
<name>A0A401IUH9_9LACO</name>
<keyword evidence="1" id="KW-0175">Coiled coil</keyword>
<evidence type="ECO:0000256" key="1">
    <source>
        <dbReference type="SAM" id="Coils"/>
    </source>
</evidence>
<protein>
    <submittedName>
        <fullName evidence="2">Uncharacterized protein</fullName>
    </submittedName>
</protein>
<dbReference type="RefSeq" id="WP_124977248.1">
    <property type="nucleotide sequence ID" value="NZ_BFFP01000027.1"/>
</dbReference>
<evidence type="ECO:0000313" key="3">
    <source>
        <dbReference type="Proteomes" id="UP000286848"/>
    </source>
</evidence>
<sequence length="107" mass="11716">MDAKDVLSEARKGLEELEREREKVLKRAALTMLELTLPAEVKGGYIIEKSTKQASIKAEKINASFNQKAAQATTDVGLKGKVQEGADQVLKQLDQRDNYGQGVGSIK</sequence>
<gene>
    <name evidence="2" type="ORF">LFYK43_16240</name>
</gene>
<feature type="coiled-coil region" evidence="1">
    <location>
        <begin position="7"/>
        <end position="34"/>
    </location>
</feature>
<reference evidence="2 3" key="1">
    <citation type="journal article" date="2019" name="Int. J. Syst. Evol. Microbiol.">
        <title>Lactobacillus salitolerans sp. nov., a novel lactic acid bacterium isolated from spent mushroom substrates.</title>
        <authorList>
            <person name="Tohno M."/>
            <person name="Tanizawa Y."/>
            <person name="Kojima Y."/>
            <person name="Sakamoto M."/>
            <person name="Nakamura Y."/>
            <person name="Ohkuma M."/>
            <person name="Kobayashi H."/>
        </authorList>
    </citation>
    <scope>NUCLEOTIDE SEQUENCE [LARGE SCALE GENOMIC DNA]</scope>
    <source>
        <strain evidence="2 3">YK43</strain>
    </source>
</reference>
<accession>A0A401IUH9</accession>
<dbReference type="Proteomes" id="UP000286848">
    <property type="component" value="Unassembled WGS sequence"/>
</dbReference>
<proteinExistence type="predicted"/>
<dbReference type="AlphaFoldDB" id="A0A401IUH9"/>
<comment type="caution">
    <text evidence="2">The sequence shown here is derived from an EMBL/GenBank/DDBJ whole genome shotgun (WGS) entry which is preliminary data.</text>
</comment>
<organism evidence="2 3">
    <name type="scientific">Ligilactobacillus salitolerans</name>
    <dbReference type="NCBI Taxonomy" id="1808352"/>
    <lineage>
        <taxon>Bacteria</taxon>
        <taxon>Bacillati</taxon>
        <taxon>Bacillota</taxon>
        <taxon>Bacilli</taxon>
        <taxon>Lactobacillales</taxon>
        <taxon>Lactobacillaceae</taxon>
        <taxon>Ligilactobacillus</taxon>
    </lineage>
</organism>
<dbReference type="EMBL" id="BFFP01000027">
    <property type="protein sequence ID" value="GBG95165.1"/>
    <property type="molecule type" value="Genomic_DNA"/>
</dbReference>
<keyword evidence="3" id="KW-1185">Reference proteome</keyword>